<dbReference type="InterPro" id="IPR036770">
    <property type="entry name" value="Ankyrin_rpt-contain_sf"/>
</dbReference>
<accession>A0A9W9R777</accession>
<evidence type="ECO:0000256" key="1">
    <source>
        <dbReference type="ARBA" id="ARBA00022737"/>
    </source>
</evidence>
<name>A0A9W9R777_9EURO</name>
<dbReference type="OrthoDB" id="366390at2759"/>
<dbReference type="SUPFAM" id="SSF81383">
    <property type="entry name" value="F-box domain"/>
    <property type="match status" value="1"/>
</dbReference>
<dbReference type="GeneID" id="81444341"/>
<evidence type="ECO:0000256" key="2">
    <source>
        <dbReference type="ARBA" id="ARBA00023043"/>
    </source>
</evidence>
<dbReference type="PANTHER" id="PTHR24198">
    <property type="entry name" value="ANKYRIN REPEAT AND PROTEIN KINASE DOMAIN-CONTAINING PROTEIN"/>
    <property type="match status" value="1"/>
</dbReference>
<dbReference type="RefSeq" id="XP_056549060.1">
    <property type="nucleotide sequence ID" value="XM_056705162.1"/>
</dbReference>
<feature type="repeat" description="ANK" evidence="3">
    <location>
        <begin position="154"/>
        <end position="182"/>
    </location>
</feature>
<gene>
    <name evidence="5" type="ORF">N7496_012249</name>
</gene>
<reference evidence="5" key="2">
    <citation type="journal article" date="2023" name="IMA Fungus">
        <title>Comparative genomic study of the Penicillium genus elucidates a diverse pangenome and 15 lateral gene transfer events.</title>
        <authorList>
            <person name="Petersen C."/>
            <person name="Sorensen T."/>
            <person name="Nielsen M.R."/>
            <person name="Sondergaard T.E."/>
            <person name="Sorensen J.L."/>
            <person name="Fitzpatrick D.A."/>
            <person name="Frisvad J.C."/>
            <person name="Nielsen K.L."/>
        </authorList>
    </citation>
    <scope>NUCLEOTIDE SEQUENCE</scope>
    <source>
        <strain evidence="5">IBT 29864</strain>
    </source>
</reference>
<reference evidence="5" key="1">
    <citation type="submission" date="2022-11" db="EMBL/GenBank/DDBJ databases">
        <authorList>
            <person name="Petersen C."/>
        </authorList>
    </citation>
    <scope>NUCLEOTIDE SEQUENCE</scope>
    <source>
        <strain evidence="5">IBT 29864</strain>
    </source>
</reference>
<dbReference type="Pfam" id="PF12937">
    <property type="entry name" value="F-box-like"/>
    <property type="match status" value="1"/>
</dbReference>
<keyword evidence="2 3" id="KW-0040">ANK repeat</keyword>
<dbReference type="PANTHER" id="PTHR24198:SF165">
    <property type="entry name" value="ANKYRIN REPEAT-CONTAINING PROTEIN-RELATED"/>
    <property type="match status" value="1"/>
</dbReference>
<dbReference type="InterPro" id="IPR001810">
    <property type="entry name" value="F-box_dom"/>
</dbReference>
<evidence type="ECO:0000313" key="6">
    <source>
        <dbReference type="Proteomes" id="UP001147782"/>
    </source>
</evidence>
<evidence type="ECO:0000259" key="4">
    <source>
        <dbReference type="Pfam" id="PF12937"/>
    </source>
</evidence>
<dbReference type="Proteomes" id="UP001147782">
    <property type="component" value="Unassembled WGS sequence"/>
</dbReference>
<dbReference type="Pfam" id="PF12796">
    <property type="entry name" value="Ank_2"/>
    <property type="match status" value="2"/>
</dbReference>
<protein>
    <recommendedName>
        <fullName evidence="4">F-box domain-containing protein</fullName>
    </recommendedName>
</protein>
<dbReference type="Pfam" id="PF13637">
    <property type="entry name" value="Ank_4"/>
    <property type="match status" value="1"/>
</dbReference>
<dbReference type="InterPro" id="IPR002110">
    <property type="entry name" value="Ankyrin_rpt"/>
</dbReference>
<comment type="caution">
    <text evidence="5">The sequence shown here is derived from an EMBL/GenBank/DDBJ whole genome shotgun (WGS) entry which is preliminary data.</text>
</comment>
<dbReference type="EMBL" id="JAPZBS010000010">
    <property type="protein sequence ID" value="KAJ5355037.1"/>
    <property type="molecule type" value="Genomic_DNA"/>
</dbReference>
<organism evidence="5 6">
    <name type="scientific">Penicillium cataractarum</name>
    <dbReference type="NCBI Taxonomy" id="2100454"/>
    <lineage>
        <taxon>Eukaryota</taxon>
        <taxon>Fungi</taxon>
        <taxon>Dikarya</taxon>
        <taxon>Ascomycota</taxon>
        <taxon>Pezizomycotina</taxon>
        <taxon>Eurotiomycetes</taxon>
        <taxon>Eurotiomycetidae</taxon>
        <taxon>Eurotiales</taxon>
        <taxon>Aspergillaceae</taxon>
        <taxon>Penicillium</taxon>
    </lineage>
</organism>
<dbReference type="SUPFAM" id="SSF48403">
    <property type="entry name" value="Ankyrin repeat"/>
    <property type="match status" value="1"/>
</dbReference>
<keyword evidence="6" id="KW-1185">Reference proteome</keyword>
<evidence type="ECO:0000313" key="5">
    <source>
        <dbReference type="EMBL" id="KAJ5355037.1"/>
    </source>
</evidence>
<feature type="domain" description="F-box" evidence="4">
    <location>
        <begin position="50"/>
        <end position="87"/>
    </location>
</feature>
<dbReference type="Gene3D" id="1.20.1280.50">
    <property type="match status" value="1"/>
</dbReference>
<dbReference type="Gene3D" id="1.25.40.20">
    <property type="entry name" value="Ankyrin repeat-containing domain"/>
    <property type="match status" value="3"/>
</dbReference>
<dbReference type="PROSITE" id="PS50297">
    <property type="entry name" value="ANK_REP_REGION"/>
    <property type="match status" value="1"/>
</dbReference>
<proteinExistence type="predicted"/>
<dbReference type="PRINTS" id="PR01415">
    <property type="entry name" value="ANKYRIN"/>
</dbReference>
<keyword evidence="1" id="KW-0677">Repeat</keyword>
<dbReference type="AlphaFoldDB" id="A0A9W9R777"/>
<dbReference type="CDD" id="cd09917">
    <property type="entry name" value="F-box_SF"/>
    <property type="match status" value="1"/>
</dbReference>
<feature type="repeat" description="ANK" evidence="3">
    <location>
        <begin position="183"/>
        <end position="215"/>
    </location>
</feature>
<feature type="repeat" description="ANK" evidence="3">
    <location>
        <begin position="380"/>
        <end position="412"/>
    </location>
</feature>
<sequence length="504" mass="55877">MSLEALHQSSLYDHPQFLSQDITEALSSNPGPSHGPHRAVRSIPKMKSFPDEIILHIISFLSPESSIWAVAQTSRRFYAICSPFLYRYNVVHGNNTAFAWAAKHGNMVTFQKALDAGAPLPASSGPGPTKYGPVINAYGKTIRERVYQDFPTHPASLAATGGHEAIVRFMFERGVNVDVRDREGFTVLALAAIHGHTSLVRFLLSQGAHQSISSHGNHYPIWLAAFHGHEGIVALLVANAKERWADGFIEQIQDGLWAAMIGVNWYYGSPNMPTLIFQVAIDGRADMVRLLLQLGADVNSGSLPPAARIRKPLMAAVRQGHHEVAEILLKRTPVIRTRALALCMTLGNHQMAGMLLNNDTFPEFHQEDIPEDGEDEDAEDWVQPLLLAVLEEGLDMVKMMLDKGANANLKCSNVPSWRSADPYRYVLFWAVELGHESWRDFHRKDSTEYLGNPAMVKLLLEKGADPNQVDIYGQPPLSYAIRAEDEILVQCLLDHGAKFDLAVD</sequence>
<evidence type="ECO:0000256" key="3">
    <source>
        <dbReference type="PROSITE-ProRule" id="PRU00023"/>
    </source>
</evidence>
<dbReference type="PROSITE" id="PS50088">
    <property type="entry name" value="ANK_REPEAT"/>
    <property type="match status" value="3"/>
</dbReference>
<dbReference type="SMART" id="SM00248">
    <property type="entry name" value="ANK"/>
    <property type="match status" value="9"/>
</dbReference>
<dbReference type="InterPro" id="IPR036047">
    <property type="entry name" value="F-box-like_dom_sf"/>
</dbReference>